<reference evidence="4" key="1">
    <citation type="submission" date="2015-07" db="EMBL/GenBank/DDBJ databases">
        <authorList>
            <person name="Teixeira M.M."/>
            <person name="Souza R.C."/>
            <person name="Almeida L.G."/>
            <person name="Vicente V.A."/>
            <person name="de Hoog S."/>
            <person name="Bocca A.L."/>
            <person name="de Almeida S.R."/>
            <person name="Vasconcelos A.T."/>
            <person name="Felipe M.S."/>
        </authorList>
    </citation>
    <scope>NUCLEOTIDE SEQUENCE [LARGE SCALE GENOMIC DNA]</scope>
    <source>
        <strain evidence="4">KSF</strain>
    </source>
</reference>
<evidence type="ECO:0000313" key="3">
    <source>
        <dbReference type="EMBL" id="OCT46775.1"/>
    </source>
</evidence>
<dbReference type="VEuPathDB" id="FungiDB:G647_01493"/>
<name>A0A1C1CE15_9EURO</name>
<keyword evidence="4" id="KW-1185">Reference proteome</keyword>
<gene>
    <name evidence="3" type="ORF">CLCR_01822</name>
</gene>
<evidence type="ECO:0000256" key="1">
    <source>
        <dbReference type="SAM" id="Phobius"/>
    </source>
</evidence>
<dbReference type="VEuPathDB" id="FungiDB:G647_07295"/>
<dbReference type="PANTHER" id="PTHR33112">
    <property type="entry name" value="DOMAIN PROTEIN, PUTATIVE-RELATED"/>
    <property type="match status" value="1"/>
</dbReference>
<evidence type="ECO:0000313" key="4">
    <source>
        <dbReference type="Proteomes" id="UP000094526"/>
    </source>
</evidence>
<sequence length="857" mass="97491">MANDNVYLVILRDILASTMLLGAWGGYVYWWSLGPDLEKAPLRLRLGYGFVAAVLCMTTPLLIILENCWVALAIVLAPFVVVIVTAVWTFRYLCFLLSSRVVFNASSFRGSDISRECCQLCERCQNIIGQSPILIGARWLFTRSNERHAFYTKEELEKSARDCHLCVLLLKSVEKFCGLSEKQTATTNCELVLLIQERRYANVDAQLQPDVKERFTASGNRPKRLNIRAPYDGYLDLLAYMLFMDLEPQFMTLELSGHSISKARRLCVDRDGWGANSPDIFDWATEWIRQCQSHHKGCDNKFIPEPSQNYLPLRLLDVGDHEGDTIGLKLSSQLEETIPQRYIALSHCWGEAVNLTLTKSSVDNMASLQVKSLTRNFQHAVRITRALKVRYLWIDSLCIVQDDDGEWEAQSADMGLVYANATCVISASASRDSNGGCFTPQDLSRSDCTLRQSSLRSIEVKASDDKSFAASLQLFKDRAENTALSTRAWAFQERYLARRVLHFCEGVVFFECNDLIVRNGVRYSSEKYPRRGGVRSDGTLYPPGDCEALLQPVERFSMAQSPTRRGRFGKAFRQRPRENPQYTAQREQLSRMLAMSARSGMRGAFELLWRFKGTENAEKVEFHQSWYEIVEQYSTRKLTRESDKLKAMSGIAYFIQNHTTFRYAAGLWKGMLPFNLLWVLSSSPEERPLRDIPSWSWGSVNGRISHRLQVPESTEQSEGSNGTPPLFLFQSTWQEITPLISEGEMEVMELRSDLVLSARLSVQGHLHASTSLQVNIIHDVILPTASTRLFYLPVLAFNNAKVHPVGSAMQVHGLVVRSKLNDLCTYERVGYFWTANCLVVKQVLEQQQNQTRLIYLI</sequence>
<comment type="caution">
    <text evidence="3">The sequence shown here is derived from an EMBL/GenBank/DDBJ whole genome shotgun (WGS) entry which is preliminary data.</text>
</comment>
<organism evidence="3 4">
    <name type="scientific">Cladophialophora carrionii</name>
    <dbReference type="NCBI Taxonomy" id="86049"/>
    <lineage>
        <taxon>Eukaryota</taxon>
        <taxon>Fungi</taxon>
        <taxon>Dikarya</taxon>
        <taxon>Ascomycota</taxon>
        <taxon>Pezizomycotina</taxon>
        <taxon>Eurotiomycetes</taxon>
        <taxon>Chaetothyriomycetidae</taxon>
        <taxon>Chaetothyriales</taxon>
        <taxon>Herpotrichiellaceae</taxon>
        <taxon>Cladophialophora</taxon>
    </lineage>
</organism>
<feature type="transmembrane region" description="Helical" evidence="1">
    <location>
        <begin position="69"/>
        <end position="90"/>
    </location>
</feature>
<protein>
    <recommendedName>
        <fullName evidence="2">Heterokaryon incompatibility domain-containing protein</fullName>
    </recommendedName>
</protein>
<keyword evidence="1" id="KW-0812">Transmembrane</keyword>
<evidence type="ECO:0000259" key="2">
    <source>
        <dbReference type="Pfam" id="PF06985"/>
    </source>
</evidence>
<dbReference type="VEuPathDB" id="FungiDB:CLCR_01822"/>
<dbReference type="InterPro" id="IPR010730">
    <property type="entry name" value="HET"/>
</dbReference>
<dbReference type="Proteomes" id="UP000094526">
    <property type="component" value="Unassembled WGS sequence"/>
</dbReference>
<accession>A0A1C1CE15</accession>
<dbReference type="EMBL" id="LGRB01000015">
    <property type="protein sequence ID" value="OCT46775.1"/>
    <property type="molecule type" value="Genomic_DNA"/>
</dbReference>
<keyword evidence="1" id="KW-1133">Transmembrane helix</keyword>
<feature type="transmembrane region" description="Helical" evidence="1">
    <location>
        <begin position="6"/>
        <end position="30"/>
    </location>
</feature>
<dbReference type="OrthoDB" id="5125733at2759"/>
<dbReference type="Pfam" id="PF06985">
    <property type="entry name" value="HET"/>
    <property type="match status" value="1"/>
</dbReference>
<dbReference type="AlphaFoldDB" id="A0A1C1CE15"/>
<feature type="domain" description="Heterokaryon incompatibility" evidence="2">
    <location>
        <begin position="342"/>
        <end position="493"/>
    </location>
</feature>
<dbReference type="PANTHER" id="PTHR33112:SF8">
    <property type="entry name" value="HETEROKARYON INCOMPATIBILITY DOMAIN-CONTAINING PROTEIN"/>
    <property type="match status" value="1"/>
</dbReference>
<feature type="transmembrane region" description="Helical" evidence="1">
    <location>
        <begin position="42"/>
        <end position="63"/>
    </location>
</feature>
<keyword evidence="1" id="KW-0472">Membrane</keyword>
<proteinExistence type="predicted"/>